<gene>
    <name evidence="1" type="ORF">E0W69_010745</name>
</gene>
<protein>
    <recommendedName>
        <fullName evidence="3">Avirulence protein</fullName>
    </recommendedName>
</protein>
<evidence type="ECO:0000313" key="2">
    <source>
        <dbReference type="Proteomes" id="UP000292424"/>
    </source>
</evidence>
<dbReference type="InterPro" id="IPR045690">
    <property type="entry name" value="DUF6055"/>
</dbReference>
<keyword evidence="2" id="KW-1185">Reference proteome</keyword>
<accession>A0A5P2FZZ9</accession>
<dbReference type="OrthoDB" id="9802005at2"/>
<organism evidence="1 2">
    <name type="scientific">Rhizosphaericola mali</name>
    <dbReference type="NCBI Taxonomy" id="2545455"/>
    <lineage>
        <taxon>Bacteria</taxon>
        <taxon>Pseudomonadati</taxon>
        <taxon>Bacteroidota</taxon>
        <taxon>Chitinophagia</taxon>
        <taxon>Chitinophagales</taxon>
        <taxon>Chitinophagaceae</taxon>
        <taxon>Rhizosphaericola</taxon>
    </lineage>
</organism>
<dbReference type="AlphaFoldDB" id="A0A5P2FZZ9"/>
<dbReference type="Pfam" id="PF19527">
    <property type="entry name" value="DUF6055"/>
    <property type="match status" value="1"/>
</dbReference>
<evidence type="ECO:0008006" key="3">
    <source>
        <dbReference type="Google" id="ProtNLM"/>
    </source>
</evidence>
<evidence type="ECO:0000313" key="1">
    <source>
        <dbReference type="EMBL" id="QES89116.1"/>
    </source>
</evidence>
<proteinExistence type="predicted"/>
<name>A0A5P2FZZ9_9BACT</name>
<dbReference type="RefSeq" id="WP_131330062.1">
    <property type="nucleotide sequence ID" value="NZ_CP044016.1"/>
</dbReference>
<reference evidence="1 2" key="1">
    <citation type="submission" date="2019-09" db="EMBL/GenBank/DDBJ databases">
        <title>Complete genome sequence of Arachidicoccus sp. B3-10 isolated from apple orchard soil.</title>
        <authorList>
            <person name="Kim H.S."/>
            <person name="Han K.-I."/>
            <person name="Suh M.K."/>
            <person name="Lee K.C."/>
            <person name="Eom M.K."/>
            <person name="Kim J.-S."/>
            <person name="Kang S.W."/>
            <person name="Sin Y."/>
            <person name="Lee J.-S."/>
        </authorList>
    </citation>
    <scope>NUCLEOTIDE SEQUENCE [LARGE SCALE GENOMIC DNA]</scope>
    <source>
        <strain evidence="1 2">B3-10</strain>
    </source>
</reference>
<dbReference type="EMBL" id="CP044016">
    <property type="protein sequence ID" value="QES89116.1"/>
    <property type="molecule type" value="Genomic_DNA"/>
</dbReference>
<dbReference type="Proteomes" id="UP000292424">
    <property type="component" value="Chromosome"/>
</dbReference>
<dbReference type="KEGG" id="arac:E0W69_010745"/>
<sequence>MNRIYFYIIIFLLIGIRGLSQFSVKELFIPEKLWKVPEHNNFNDTASKYNRNYMRQSADVAIIWPKNFGLHPELLTDPTKRFNPDSILDASESFYKYYVDTLGFVEKGNSISDKYKILFVVCDDDDGTAYGGGSEENPKIGILWTPTSRISYAPYGAVAHELGHVFQTFVSTDGGVGFTSAGQSLYEMTSQYMLWQVYPTWMIFENYHVKAFEKQTYLAFLHPDNMYHSPFILEYWSEKYGKNIIGKLWKSAEKGEDVVVTYKRIQKVSQKTFNNEMFDADRHLITWDLKRIKDLARPYANQFSTKLDTLSTGWLKSDSINLPQNYGFNAIEIPKQYVVNGKVNIQFKGLSTDTNAGWRYGFVAVDQELHTTYGKTENHTKGKIKFQIPANTTHLWFVVMGAPQQHTIVNLDPPKGQKKQTFASYPYQFKLL</sequence>